<dbReference type="GO" id="GO:0046872">
    <property type="term" value="F:metal ion binding"/>
    <property type="evidence" value="ECO:0007669"/>
    <property type="project" value="UniProtKB-KW"/>
</dbReference>
<proteinExistence type="predicted"/>
<dbReference type="CDD" id="cd00371">
    <property type="entry name" value="HMA"/>
    <property type="match status" value="1"/>
</dbReference>
<dbReference type="SUPFAM" id="SSF55008">
    <property type="entry name" value="HMA, heavy metal-associated domain"/>
    <property type="match status" value="1"/>
</dbReference>
<dbReference type="InterPro" id="IPR036163">
    <property type="entry name" value="HMA_dom_sf"/>
</dbReference>
<dbReference type="PROSITE" id="PS01047">
    <property type="entry name" value="HMA_1"/>
    <property type="match status" value="1"/>
</dbReference>
<sequence length="71" mass="7783">MVTRTYRVPDVSCQHCVRAITEELRKIAGIQEIEVDLAQKIVRVVSEEQVPEEAIRNGIEAAGYTIAASAG</sequence>
<protein>
    <submittedName>
        <fullName evidence="3">Conserved domain protein</fullName>
    </submittedName>
</protein>
<dbReference type="Proteomes" id="UP000000447">
    <property type="component" value="Plasmid unnamed"/>
</dbReference>
<dbReference type="InterPro" id="IPR006121">
    <property type="entry name" value="HMA_dom"/>
</dbReference>
<organism evidence="3 4">
    <name type="scientific">Thermomicrobium roseum (strain ATCC 27502 / DSM 5159 / P-2)</name>
    <dbReference type="NCBI Taxonomy" id="309801"/>
    <lineage>
        <taxon>Bacteria</taxon>
        <taxon>Pseudomonadati</taxon>
        <taxon>Thermomicrobiota</taxon>
        <taxon>Thermomicrobia</taxon>
        <taxon>Thermomicrobiales</taxon>
        <taxon>Thermomicrobiaceae</taxon>
        <taxon>Thermomicrobium</taxon>
    </lineage>
</organism>
<dbReference type="EMBL" id="CP001276">
    <property type="protein sequence ID" value="ACM06926.1"/>
    <property type="molecule type" value="Genomic_DNA"/>
</dbReference>
<dbReference type="eggNOG" id="COG2608">
    <property type="taxonomic scope" value="Bacteria"/>
</dbReference>
<dbReference type="InterPro" id="IPR017969">
    <property type="entry name" value="Heavy-metal-associated_CS"/>
</dbReference>
<keyword evidence="4" id="KW-1185">Reference proteome</keyword>
<name>B9L522_THERP</name>
<dbReference type="RefSeq" id="WP_012642913.1">
    <property type="nucleotide sequence ID" value="NC_011961.1"/>
</dbReference>
<evidence type="ECO:0000313" key="3">
    <source>
        <dbReference type="EMBL" id="ACM06926.1"/>
    </source>
</evidence>
<evidence type="ECO:0000259" key="2">
    <source>
        <dbReference type="PROSITE" id="PS50846"/>
    </source>
</evidence>
<reference evidence="3 4" key="1">
    <citation type="journal article" date="2009" name="PLoS ONE">
        <title>Complete genome sequence of the aerobic CO-oxidizing thermophile Thermomicrobium roseum.</title>
        <authorList>
            <person name="Wu D."/>
            <person name="Raymond J."/>
            <person name="Wu M."/>
            <person name="Chatterji S."/>
            <person name="Ren Q."/>
            <person name="Graham J.E."/>
            <person name="Bryant D.A."/>
            <person name="Robb F."/>
            <person name="Colman A."/>
            <person name="Tallon L.J."/>
            <person name="Badger J.H."/>
            <person name="Madupu R."/>
            <person name="Ward N.L."/>
            <person name="Eisen J.A."/>
        </authorList>
    </citation>
    <scope>NUCLEOTIDE SEQUENCE [LARGE SCALE GENOMIC DNA]</scope>
    <source>
        <strain evidence="4">ATCC 27502 / DSM 5159 / P-2</strain>
        <plasmid evidence="3">unnamed</plasmid>
    </source>
</reference>
<evidence type="ECO:0000256" key="1">
    <source>
        <dbReference type="ARBA" id="ARBA00022723"/>
    </source>
</evidence>
<dbReference type="Gene3D" id="3.30.70.100">
    <property type="match status" value="1"/>
</dbReference>
<dbReference type="Pfam" id="PF00403">
    <property type="entry name" value="HMA"/>
    <property type="match status" value="1"/>
</dbReference>
<evidence type="ECO:0000313" key="4">
    <source>
        <dbReference type="Proteomes" id="UP000000447"/>
    </source>
</evidence>
<dbReference type="OrthoDB" id="9813965at2"/>
<gene>
    <name evidence="3" type="ordered locus">trd_A0886</name>
</gene>
<dbReference type="AlphaFoldDB" id="B9L522"/>
<geneLocation type="plasmid" evidence="4">
    <name>Tros</name>
</geneLocation>
<dbReference type="KEGG" id="tro:trd_A0886"/>
<feature type="domain" description="HMA" evidence="2">
    <location>
        <begin position="2"/>
        <end position="67"/>
    </location>
</feature>
<keyword evidence="3" id="KW-0614">Plasmid</keyword>
<keyword evidence="1" id="KW-0479">Metal-binding</keyword>
<dbReference type="HOGENOM" id="CLU_134973_13_1_0"/>
<dbReference type="PROSITE" id="PS50846">
    <property type="entry name" value="HMA_2"/>
    <property type="match status" value="1"/>
</dbReference>
<accession>B9L522</accession>